<protein>
    <submittedName>
        <fullName evidence="2">Uncharacterized protein</fullName>
    </submittedName>
</protein>
<organism evidence="2 3">
    <name type="scientific">Habropoda laboriosa</name>
    <dbReference type="NCBI Taxonomy" id="597456"/>
    <lineage>
        <taxon>Eukaryota</taxon>
        <taxon>Metazoa</taxon>
        <taxon>Ecdysozoa</taxon>
        <taxon>Arthropoda</taxon>
        <taxon>Hexapoda</taxon>
        <taxon>Insecta</taxon>
        <taxon>Pterygota</taxon>
        <taxon>Neoptera</taxon>
        <taxon>Endopterygota</taxon>
        <taxon>Hymenoptera</taxon>
        <taxon>Apocrita</taxon>
        <taxon>Aculeata</taxon>
        <taxon>Apoidea</taxon>
        <taxon>Anthophila</taxon>
        <taxon>Apidae</taxon>
        <taxon>Habropoda</taxon>
    </lineage>
</organism>
<sequence length="210" mass="23217">MSYINKQNQVRFLVKHKHKTLKYKQKNWQEDNSGQLARKLLKIATISGRKVVLRHAAPLSDTVTEVLHEFGTTDVAIGDVATEVMITTLGKIPSEMYYLEDTNANVPAQIIKIQETSPLAHAVMATTEAVENNNESSHHSSVLIALLTALLIILLLCCITACLIAKSKRKTTFFEKSDMECEPGCTGMSQPLLDKISSSTNKSSISCLRN</sequence>
<keyword evidence="1" id="KW-0472">Membrane</keyword>
<name>A0A0L7R549_9HYME</name>
<keyword evidence="1" id="KW-1133">Transmembrane helix</keyword>
<evidence type="ECO:0000256" key="1">
    <source>
        <dbReference type="SAM" id="Phobius"/>
    </source>
</evidence>
<proteinExistence type="predicted"/>
<feature type="transmembrane region" description="Helical" evidence="1">
    <location>
        <begin position="142"/>
        <end position="165"/>
    </location>
</feature>
<reference evidence="2 3" key="1">
    <citation type="submission" date="2015-07" db="EMBL/GenBank/DDBJ databases">
        <title>The genome of Habropoda laboriosa.</title>
        <authorList>
            <person name="Pan H."/>
            <person name="Kapheim K."/>
        </authorList>
    </citation>
    <scope>NUCLEOTIDE SEQUENCE [LARGE SCALE GENOMIC DNA]</scope>
    <source>
        <strain evidence="2">0110345459</strain>
    </source>
</reference>
<evidence type="ECO:0000313" key="2">
    <source>
        <dbReference type="EMBL" id="KOC66007.1"/>
    </source>
</evidence>
<accession>A0A0L7R549</accession>
<gene>
    <name evidence="2" type="ORF">WH47_12806</name>
</gene>
<keyword evidence="3" id="KW-1185">Reference proteome</keyword>
<dbReference type="AlphaFoldDB" id="A0A0L7R549"/>
<keyword evidence="1" id="KW-0812">Transmembrane</keyword>
<dbReference type="Proteomes" id="UP000053825">
    <property type="component" value="Unassembled WGS sequence"/>
</dbReference>
<evidence type="ECO:0000313" key="3">
    <source>
        <dbReference type="Proteomes" id="UP000053825"/>
    </source>
</evidence>
<dbReference type="EMBL" id="KQ414654">
    <property type="protein sequence ID" value="KOC66007.1"/>
    <property type="molecule type" value="Genomic_DNA"/>
</dbReference>